<accession>B4D1B8</accession>
<keyword evidence="1" id="KW-1133">Transmembrane helix</keyword>
<dbReference type="PANTHER" id="PTHR32063:SF19">
    <property type="entry name" value="CATION EFFLUX SYSTEM PROTEIN CUSA"/>
    <property type="match status" value="1"/>
</dbReference>
<dbReference type="Proteomes" id="UP000005824">
    <property type="component" value="Unassembled WGS sequence"/>
</dbReference>
<dbReference type="eggNOG" id="COG3696">
    <property type="taxonomic scope" value="Bacteria"/>
</dbReference>
<gene>
    <name evidence="2" type="ORF">CfE428DRAFT_2706</name>
</gene>
<dbReference type="STRING" id="497964.CfE428DRAFT_2706"/>
<dbReference type="GO" id="GO:0042910">
    <property type="term" value="F:xenobiotic transmembrane transporter activity"/>
    <property type="evidence" value="ECO:0007669"/>
    <property type="project" value="TreeGrafter"/>
</dbReference>
<dbReference type="EMBL" id="ABVL01000007">
    <property type="protein sequence ID" value="EDY19530.1"/>
    <property type="molecule type" value="Genomic_DNA"/>
</dbReference>
<dbReference type="FunCoup" id="B4D1B8">
    <property type="interactions" value="263"/>
</dbReference>
<dbReference type="GO" id="GO:0005886">
    <property type="term" value="C:plasma membrane"/>
    <property type="evidence" value="ECO:0007669"/>
    <property type="project" value="TreeGrafter"/>
</dbReference>
<dbReference type="SUPFAM" id="SSF82866">
    <property type="entry name" value="Multidrug efflux transporter AcrB transmembrane domain"/>
    <property type="match status" value="1"/>
</dbReference>
<evidence type="ECO:0000313" key="3">
    <source>
        <dbReference type="Proteomes" id="UP000005824"/>
    </source>
</evidence>
<dbReference type="Gene3D" id="3.30.70.1430">
    <property type="entry name" value="Multidrug efflux transporter AcrB pore domain"/>
    <property type="match status" value="1"/>
</dbReference>
<keyword evidence="1" id="KW-0472">Membrane</keyword>
<feature type="transmembrane region" description="Helical" evidence="1">
    <location>
        <begin position="23"/>
        <end position="41"/>
    </location>
</feature>
<dbReference type="PANTHER" id="PTHR32063">
    <property type="match status" value="1"/>
</dbReference>
<dbReference type="SUPFAM" id="SSF82693">
    <property type="entry name" value="Multidrug efflux transporter AcrB pore domain, PN1, PN2, PC1 and PC2 subdomains"/>
    <property type="match status" value="2"/>
</dbReference>
<name>B4D1B8_9BACT</name>
<sequence length="569" mass="62069">MSTPPSAPTIIERLIETSARNKFLIFIFTVFAVAAGILALLRTPLDAIPDLSDVQVIISTDWEGRSPDLVEDQITYPISTKFIAAPKVKFVRGESMFGKSFIYVIFEDGTDIYWARSRVLEYLNSVRGSLPEGVNPVIGPDATGVGWVYEYALVDDSGKHNLAELRSLQDWHLRYALESVKGVAEVAPVGGFVKEYQVDLDPNALVAYNIPLADVVSAIKASNGDVGGKTFEVATTEYYVRGRGYIKSVADIENVVLKVQNGTPVYVKNVGTVHLGADTRRGVAELDGKGETVGGIVVMRYGENALTVIEGVKKKLQELQGSLPEGVRVVPTYDRSELILNAIHTLREKLIEESIVVAFVCIIFLWHVRSALVAIITLPVAIILSFLPMFGLGLTSNIMSLGGIAIAIGAMVDAAIIMVENAHKALEHFRDEQGREPDARERVSVIVGAAKAVGRPLFFSLLVITVSFVPVFSLTAQEGRLFKPLAYTKTFAMFFAAVLGVTLVPVLMLLLIRGKITPEVRNPVNRFLIWAYQPCVDFALRFRWPLIGRDGAGHAGPSGLVPGDQCDLE</sequence>
<evidence type="ECO:0000256" key="1">
    <source>
        <dbReference type="SAM" id="Phobius"/>
    </source>
</evidence>
<dbReference type="SUPFAM" id="SSF82714">
    <property type="entry name" value="Multidrug efflux transporter AcrB TolC docking domain, DN and DC subdomains"/>
    <property type="match status" value="1"/>
</dbReference>
<evidence type="ECO:0000313" key="2">
    <source>
        <dbReference type="EMBL" id="EDY19530.1"/>
    </source>
</evidence>
<dbReference type="AlphaFoldDB" id="B4D1B8"/>
<keyword evidence="1" id="KW-0812">Transmembrane</keyword>
<feature type="transmembrane region" description="Helical" evidence="1">
    <location>
        <begin position="398"/>
        <end position="419"/>
    </location>
</feature>
<proteinExistence type="predicted"/>
<dbReference type="InParanoid" id="B4D1B8"/>
<dbReference type="Gene3D" id="3.30.70.1320">
    <property type="entry name" value="Multidrug efflux transporter AcrB pore domain like"/>
    <property type="match status" value="1"/>
</dbReference>
<dbReference type="InterPro" id="IPR001036">
    <property type="entry name" value="Acrflvin-R"/>
</dbReference>
<dbReference type="PRINTS" id="PR00702">
    <property type="entry name" value="ACRIFLAVINRP"/>
</dbReference>
<feature type="transmembrane region" description="Helical" evidence="1">
    <location>
        <begin position="491"/>
        <end position="512"/>
    </location>
</feature>
<keyword evidence="3" id="KW-1185">Reference proteome</keyword>
<dbReference type="RefSeq" id="WP_006980031.1">
    <property type="nucleotide sequence ID" value="NZ_ABVL01000007.1"/>
</dbReference>
<organism evidence="2 3">
    <name type="scientific">Chthoniobacter flavus Ellin428</name>
    <dbReference type="NCBI Taxonomy" id="497964"/>
    <lineage>
        <taxon>Bacteria</taxon>
        <taxon>Pseudomonadati</taxon>
        <taxon>Verrucomicrobiota</taxon>
        <taxon>Spartobacteria</taxon>
        <taxon>Chthoniobacterales</taxon>
        <taxon>Chthoniobacteraceae</taxon>
        <taxon>Chthoniobacter</taxon>
    </lineage>
</organism>
<protein>
    <submittedName>
        <fullName evidence="2">Cation efflux system protein CusA</fullName>
    </submittedName>
</protein>
<feature type="transmembrane region" description="Helical" evidence="1">
    <location>
        <begin position="355"/>
        <end position="386"/>
    </location>
</feature>
<reference evidence="2 3" key="1">
    <citation type="journal article" date="2011" name="J. Bacteriol.">
        <title>Genome sequence of Chthoniobacter flavus Ellin428, an aerobic heterotrophic soil bacterium.</title>
        <authorList>
            <person name="Kant R."/>
            <person name="van Passel M.W."/>
            <person name="Palva A."/>
            <person name="Lucas S."/>
            <person name="Lapidus A."/>
            <person name="Glavina Del Rio T."/>
            <person name="Dalin E."/>
            <person name="Tice H."/>
            <person name="Bruce D."/>
            <person name="Goodwin L."/>
            <person name="Pitluck S."/>
            <person name="Larimer F.W."/>
            <person name="Land M.L."/>
            <person name="Hauser L."/>
            <person name="Sangwan P."/>
            <person name="de Vos W.M."/>
            <person name="Janssen P.H."/>
            <person name="Smidt H."/>
        </authorList>
    </citation>
    <scope>NUCLEOTIDE SEQUENCE [LARGE SCALE GENOMIC DNA]</scope>
    <source>
        <strain evidence="2 3">Ellin428</strain>
    </source>
</reference>
<dbReference type="Gene3D" id="1.20.1640.10">
    <property type="entry name" value="Multidrug efflux transporter AcrB transmembrane domain"/>
    <property type="match status" value="2"/>
</dbReference>
<dbReference type="Pfam" id="PF00873">
    <property type="entry name" value="ACR_tran"/>
    <property type="match status" value="1"/>
</dbReference>
<comment type="caution">
    <text evidence="2">The sequence shown here is derived from an EMBL/GenBank/DDBJ whole genome shotgun (WGS) entry which is preliminary data.</text>
</comment>
<dbReference type="Gene3D" id="3.30.2090.10">
    <property type="entry name" value="Multidrug efflux transporter AcrB TolC docking domain, DN and DC subdomains"/>
    <property type="match status" value="1"/>
</dbReference>
<dbReference type="InterPro" id="IPR027463">
    <property type="entry name" value="AcrB_DN_DC_subdom"/>
</dbReference>
<feature type="transmembrane region" description="Helical" evidence="1">
    <location>
        <begin position="457"/>
        <end position="476"/>
    </location>
</feature>